<evidence type="ECO:0000259" key="1">
    <source>
        <dbReference type="Pfam" id="PF21832"/>
    </source>
</evidence>
<sequence length="194" mass="21507">MRTPDEQNFHLLFLDHLLSDERVTPDELEQFVREGLDLDALRKLARDEGIPGEKKATKAVIARLSEFPVSDDDLAAIKVLATDGGDDIYMFLESQLTQVDTGGEEDWYDTKGSPDIRRCVNVTKILADCYFQGLDCSLLTELPALTEVHLGRFWTNAEALLRVPALKTVRASQPLPPQLVADLRARGVTVEAGG</sequence>
<dbReference type="RefSeq" id="WP_267775525.1">
    <property type="nucleotide sequence ID" value="NZ_JAPNKE010000002.1"/>
</dbReference>
<keyword evidence="3" id="KW-1185">Reference proteome</keyword>
<protein>
    <recommendedName>
        <fullName evidence="1">DUF6892 domain-containing protein</fullName>
    </recommendedName>
</protein>
<name>A0A9X3EY52_9BACT</name>
<proteinExistence type="predicted"/>
<dbReference type="Proteomes" id="UP001150924">
    <property type="component" value="Unassembled WGS sequence"/>
</dbReference>
<dbReference type="Pfam" id="PF21832">
    <property type="entry name" value="DUF6892"/>
    <property type="match status" value="1"/>
</dbReference>
<evidence type="ECO:0000313" key="2">
    <source>
        <dbReference type="EMBL" id="MCY1012196.1"/>
    </source>
</evidence>
<accession>A0A9X3EY52</accession>
<comment type="caution">
    <text evidence="2">The sequence shown here is derived from an EMBL/GenBank/DDBJ whole genome shotgun (WGS) entry which is preliminary data.</text>
</comment>
<dbReference type="AlphaFoldDB" id="A0A9X3EY52"/>
<organism evidence="2 3">
    <name type="scientific">Nannocystis pusilla</name>
    <dbReference type="NCBI Taxonomy" id="889268"/>
    <lineage>
        <taxon>Bacteria</taxon>
        <taxon>Pseudomonadati</taxon>
        <taxon>Myxococcota</taxon>
        <taxon>Polyangia</taxon>
        <taxon>Nannocystales</taxon>
        <taxon>Nannocystaceae</taxon>
        <taxon>Nannocystis</taxon>
    </lineage>
</organism>
<gene>
    <name evidence="2" type="ORF">OV079_42990</name>
</gene>
<dbReference type="EMBL" id="JAPNKE010000002">
    <property type="protein sequence ID" value="MCY1012196.1"/>
    <property type="molecule type" value="Genomic_DNA"/>
</dbReference>
<dbReference type="InterPro" id="IPR054187">
    <property type="entry name" value="DUF6892"/>
</dbReference>
<evidence type="ECO:0000313" key="3">
    <source>
        <dbReference type="Proteomes" id="UP001150924"/>
    </source>
</evidence>
<feature type="domain" description="DUF6892" evidence="1">
    <location>
        <begin position="6"/>
        <end position="190"/>
    </location>
</feature>
<reference evidence="2" key="1">
    <citation type="submission" date="2022-11" db="EMBL/GenBank/DDBJ databases">
        <title>Minimal conservation of predation-associated metabolite biosynthetic gene clusters underscores biosynthetic potential of Myxococcota including descriptions for ten novel species: Archangium lansinium sp. nov., Myxococcus landrumus sp. nov., Nannocystis bai.</title>
        <authorList>
            <person name="Ahearne A."/>
            <person name="Stevens C."/>
            <person name="Phillips K."/>
        </authorList>
    </citation>
    <scope>NUCLEOTIDE SEQUENCE</scope>
    <source>
        <strain evidence="2">Na p29</strain>
    </source>
</reference>